<dbReference type="GeneID" id="104231465"/>
<reference evidence="1" key="1">
    <citation type="journal article" date="2013" name="Genome Biol.">
        <title>Reference genomes and transcriptomes of Nicotiana sylvestris and Nicotiana tomentosiformis.</title>
        <authorList>
            <person name="Sierro N."/>
            <person name="Battey J.N."/>
            <person name="Ouadi S."/>
            <person name="Bovet L."/>
            <person name="Goepfert S."/>
            <person name="Bakaher N."/>
            <person name="Peitsch M.C."/>
            <person name="Ivanov N.V."/>
        </authorList>
    </citation>
    <scope>NUCLEOTIDE SEQUENCE [LARGE SCALE GENOMIC DNA]</scope>
</reference>
<keyword evidence="1" id="KW-1185">Reference proteome</keyword>
<proteinExistence type="predicted"/>
<dbReference type="AlphaFoldDB" id="A0A1U7X8J5"/>
<name>A0A1U7X8J5_NICSY</name>
<reference evidence="2" key="2">
    <citation type="submission" date="2025-08" db="UniProtKB">
        <authorList>
            <consortium name="RefSeq"/>
        </authorList>
    </citation>
    <scope>IDENTIFICATION</scope>
    <source>
        <tissue evidence="2">Leaf</tissue>
    </source>
</reference>
<evidence type="ECO:0000313" key="2">
    <source>
        <dbReference type="RefSeq" id="XP_009782770.1"/>
    </source>
</evidence>
<dbReference type="eggNOG" id="KOG1075">
    <property type="taxonomic scope" value="Eukaryota"/>
</dbReference>
<sequence length="209" mass="24324">MDDRGMSDLSFIGNPFTWCNGSRGRKRISTRLDKSDYNSLIESIWNKEVQGNDKWILQQKLKAIARGLSKWSKESIGDVFTSVKQTELEMCRLEQEYETNNDDANRQNLYKAQAEYTRWLNMQESILKQKSRIKSAEEGDSNSKYFHNVIKEKIRRAHIYRIKDNQGTWIEGNEATTSAAIDHFSNLFTHTQSDNNLSILECIEPMVTE</sequence>
<dbReference type="KEGG" id="nsy:104231465"/>
<protein>
    <submittedName>
        <fullName evidence="2">Uncharacterized protein LOC104231465</fullName>
    </submittedName>
</protein>
<dbReference type="Proteomes" id="UP000189701">
    <property type="component" value="Unplaced"/>
</dbReference>
<dbReference type="RefSeq" id="XP_009782770.1">
    <property type="nucleotide sequence ID" value="XM_009784468.1"/>
</dbReference>
<evidence type="ECO:0000313" key="1">
    <source>
        <dbReference type="Proteomes" id="UP000189701"/>
    </source>
</evidence>
<organism evidence="1 2">
    <name type="scientific">Nicotiana sylvestris</name>
    <name type="common">Wood tobacco</name>
    <name type="synonym">South American tobacco</name>
    <dbReference type="NCBI Taxonomy" id="4096"/>
    <lineage>
        <taxon>Eukaryota</taxon>
        <taxon>Viridiplantae</taxon>
        <taxon>Streptophyta</taxon>
        <taxon>Embryophyta</taxon>
        <taxon>Tracheophyta</taxon>
        <taxon>Spermatophyta</taxon>
        <taxon>Magnoliopsida</taxon>
        <taxon>eudicotyledons</taxon>
        <taxon>Gunneridae</taxon>
        <taxon>Pentapetalae</taxon>
        <taxon>asterids</taxon>
        <taxon>lamiids</taxon>
        <taxon>Solanales</taxon>
        <taxon>Solanaceae</taxon>
        <taxon>Nicotianoideae</taxon>
        <taxon>Nicotianeae</taxon>
        <taxon>Nicotiana</taxon>
    </lineage>
</organism>
<accession>A0A1U7X8J5</accession>
<gene>
    <name evidence="2" type="primary">LOC104231465</name>
</gene>